<accession>A0AAV2S1Z2</accession>
<gene>
    <name evidence="2" type="ORF">MNOR_LOCUS30400</name>
</gene>
<evidence type="ECO:0000313" key="3">
    <source>
        <dbReference type="Proteomes" id="UP001497623"/>
    </source>
</evidence>
<name>A0AAV2S1Z2_MEGNR</name>
<sequence>EEDDNTYRNSMEYNDHYGESEFSMEHDDYYYDYDSNSPYVQRLQNHDLIGQSSNTINQTSVSPNSLVKSHSSTDDIVKHLNLRISPSELSQNHQSLQAINVSPSIHHIQLSSQSMLDKSISPTHHHQHQYSNQLSSQNLPEKIISPSSHSQYQSNNINHQSMQSSHHNTPNYFKHQPQSAVLTSDPSVHPMSHPNHRSPPVLPINSSHPSVHPTSHPNPRSSPVPPINTSDPSLHPTSHPNHRSPPVPPINTIFPNIYNGPRFAVLSTPDQDLVTTDL</sequence>
<feature type="compositionally biased region" description="Low complexity" evidence="1">
    <location>
        <begin position="206"/>
        <end position="219"/>
    </location>
</feature>
<feature type="compositionally biased region" description="Polar residues" evidence="1">
    <location>
        <begin position="160"/>
        <end position="186"/>
    </location>
</feature>
<protein>
    <submittedName>
        <fullName evidence="2">Uncharacterized protein</fullName>
    </submittedName>
</protein>
<feature type="region of interest" description="Disordered" evidence="1">
    <location>
        <begin position="112"/>
        <end position="136"/>
    </location>
</feature>
<dbReference type="Proteomes" id="UP001497623">
    <property type="component" value="Unassembled WGS sequence"/>
</dbReference>
<feature type="region of interest" description="Disordered" evidence="1">
    <location>
        <begin position="160"/>
        <end position="247"/>
    </location>
</feature>
<proteinExistence type="predicted"/>
<comment type="caution">
    <text evidence="2">The sequence shown here is derived from an EMBL/GenBank/DDBJ whole genome shotgun (WGS) entry which is preliminary data.</text>
</comment>
<reference evidence="2 3" key="1">
    <citation type="submission" date="2024-05" db="EMBL/GenBank/DDBJ databases">
        <authorList>
            <person name="Wallberg A."/>
        </authorList>
    </citation>
    <scope>NUCLEOTIDE SEQUENCE [LARGE SCALE GENOMIC DNA]</scope>
</reference>
<feature type="non-terminal residue" evidence="2">
    <location>
        <position position="1"/>
    </location>
</feature>
<dbReference type="AlphaFoldDB" id="A0AAV2S1Z2"/>
<keyword evidence="3" id="KW-1185">Reference proteome</keyword>
<feature type="compositionally biased region" description="Polar residues" evidence="1">
    <location>
        <begin position="112"/>
        <end position="122"/>
    </location>
</feature>
<dbReference type="EMBL" id="CAXKWB010037028">
    <property type="protein sequence ID" value="CAL4149321.1"/>
    <property type="molecule type" value="Genomic_DNA"/>
</dbReference>
<evidence type="ECO:0000313" key="2">
    <source>
        <dbReference type="EMBL" id="CAL4149321.1"/>
    </source>
</evidence>
<evidence type="ECO:0000256" key="1">
    <source>
        <dbReference type="SAM" id="MobiDB-lite"/>
    </source>
</evidence>
<feature type="non-terminal residue" evidence="2">
    <location>
        <position position="278"/>
    </location>
</feature>
<organism evidence="2 3">
    <name type="scientific">Meganyctiphanes norvegica</name>
    <name type="common">Northern krill</name>
    <name type="synonym">Thysanopoda norvegica</name>
    <dbReference type="NCBI Taxonomy" id="48144"/>
    <lineage>
        <taxon>Eukaryota</taxon>
        <taxon>Metazoa</taxon>
        <taxon>Ecdysozoa</taxon>
        <taxon>Arthropoda</taxon>
        <taxon>Crustacea</taxon>
        <taxon>Multicrustacea</taxon>
        <taxon>Malacostraca</taxon>
        <taxon>Eumalacostraca</taxon>
        <taxon>Eucarida</taxon>
        <taxon>Euphausiacea</taxon>
        <taxon>Euphausiidae</taxon>
        <taxon>Meganyctiphanes</taxon>
    </lineage>
</organism>
<feature type="compositionally biased region" description="Polar residues" evidence="1">
    <location>
        <begin position="227"/>
        <end position="239"/>
    </location>
</feature>